<dbReference type="PANTHER" id="PTHR11793">
    <property type="entry name" value="BASIC HELIX-LOOP-HELIX TRANSCRIPTION FACTOR"/>
    <property type="match status" value="1"/>
</dbReference>
<dbReference type="SUPFAM" id="SSF47459">
    <property type="entry name" value="HLH, helix-loop-helix DNA-binding domain"/>
    <property type="match status" value="1"/>
</dbReference>
<dbReference type="InterPro" id="IPR011598">
    <property type="entry name" value="bHLH_dom"/>
</dbReference>
<feature type="region of interest" description="Disordered" evidence="6">
    <location>
        <begin position="205"/>
        <end position="249"/>
    </location>
</feature>
<feature type="region of interest" description="Disordered" evidence="6">
    <location>
        <begin position="522"/>
        <end position="559"/>
    </location>
</feature>
<evidence type="ECO:0000256" key="5">
    <source>
        <dbReference type="ARBA" id="ARBA00023242"/>
    </source>
</evidence>
<dbReference type="Gene3D" id="4.10.280.10">
    <property type="entry name" value="Helix-loop-helix DNA-binding domain"/>
    <property type="match status" value="1"/>
</dbReference>
<evidence type="ECO:0000256" key="4">
    <source>
        <dbReference type="ARBA" id="ARBA00023163"/>
    </source>
</evidence>
<dbReference type="PROSITE" id="PS50888">
    <property type="entry name" value="BHLH"/>
    <property type="match status" value="1"/>
</dbReference>
<keyword evidence="9" id="KW-1185">Reference proteome</keyword>
<feature type="region of interest" description="Disordered" evidence="6">
    <location>
        <begin position="97"/>
        <end position="192"/>
    </location>
</feature>
<dbReference type="Pfam" id="PF00010">
    <property type="entry name" value="HLH"/>
    <property type="match status" value="1"/>
</dbReference>
<keyword evidence="3" id="KW-0238">DNA-binding</keyword>
<keyword evidence="2" id="KW-0805">Transcription regulation</keyword>
<sequence length="559" mass="59259">MNCGFWNMLKALYYGDDVNMMGGGGMPMSPGQLSPRKQQMSPYYQGYKPSPMDESIRGRRGSGQSVGNKRPKGSCSFVQLLSDVGEGFDACVLDGGSQGNSNPWSNGGSTSTYPSSMLPGNFSHTQSSSHNNIHPHEMGYNHPVSPSQDHLMDPALPPMSTFRGQPLPPASATYTNSSSSVAPGNHGSQTGDALGKALASIYPTEHTSSSYGSNPSTPVSSPSPMTGSSSQWQRPSQQSSTSPQFEGPLHSLGRMEERLDDAIHVLRNHAEMPPMGPPHQGGPGGHPGGQGGHPGGHMLPPTGNSHSNGIMANMGGPYSGMMGPGASNSDMGGPPPLTDASGSVTSHDHQTKPGGGGGKSKGGEGKEIKNEKADDNKSDTSGDSKGGGSSSAPSDKVKITPPPSKRSSSHDDPLDDLDGSGDEDESPETKAERERLRRQANNARESTKEKRQANNDRERVRVRDINEAFKELGSMVTIHCGTTQPLTKLMVLQQAVNVITTLETQVRERNLNPKAACLKRREEEKADDIPGRPMNVNAEDLQQGNMPPKCPPDGGKPWW</sequence>
<organism evidence="8 9">
    <name type="scientific">Mya arenaria</name>
    <name type="common">Soft-shell clam</name>
    <dbReference type="NCBI Taxonomy" id="6604"/>
    <lineage>
        <taxon>Eukaryota</taxon>
        <taxon>Metazoa</taxon>
        <taxon>Spiralia</taxon>
        <taxon>Lophotrochozoa</taxon>
        <taxon>Mollusca</taxon>
        <taxon>Bivalvia</taxon>
        <taxon>Autobranchia</taxon>
        <taxon>Heteroconchia</taxon>
        <taxon>Euheterodonta</taxon>
        <taxon>Imparidentia</taxon>
        <taxon>Neoheterodontei</taxon>
        <taxon>Myida</taxon>
        <taxon>Myoidea</taxon>
        <taxon>Myidae</taxon>
        <taxon>Mya</taxon>
    </lineage>
</organism>
<evidence type="ECO:0000313" key="9">
    <source>
        <dbReference type="Proteomes" id="UP001164746"/>
    </source>
</evidence>
<feature type="compositionally biased region" description="Gly residues" evidence="6">
    <location>
        <begin position="279"/>
        <end position="295"/>
    </location>
</feature>
<feature type="compositionally biased region" description="Acidic residues" evidence="6">
    <location>
        <begin position="413"/>
        <end position="426"/>
    </location>
</feature>
<feature type="compositionally biased region" description="Low complexity" evidence="6">
    <location>
        <begin position="212"/>
        <end position="244"/>
    </location>
</feature>
<dbReference type="SMART" id="SM00353">
    <property type="entry name" value="HLH"/>
    <property type="match status" value="1"/>
</dbReference>
<name>A0ABY7G8J0_MYAAR</name>
<dbReference type="Proteomes" id="UP001164746">
    <property type="component" value="Chromosome 16"/>
</dbReference>
<feature type="compositionally biased region" description="Low complexity" evidence="6">
    <location>
        <begin position="314"/>
        <end position="325"/>
    </location>
</feature>
<protein>
    <submittedName>
        <fullName evidence="8">ITF2-like protein</fullName>
    </submittedName>
</protein>
<evidence type="ECO:0000259" key="7">
    <source>
        <dbReference type="PROSITE" id="PS50888"/>
    </source>
</evidence>
<feature type="compositionally biased region" description="Polar residues" evidence="6">
    <location>
        <begin position="99"/>
        <end position="115"/>
    </location>
</feature>
<dbReference type="InterPro" id="IPR036638">
    <property type="entry name" value="HLH_DNA-bd_sf"/>
</dbReference>
<feature type="compositionally biased region" description="Polar residues" evidence="6">
    <location>
        <begin position="122"/>
        <end position="132"/>
    </location>
</feature>
<evidence type="ECO:0000256" key="1">
    <source>
        <dbReference type="ARBA" id="ARBA00004123"/>
    </source>
</evidence>
<accession>A0ABY7G8J0</accession>
<evidence type="ECO:0000256" key="6">
    <source>
        <dbReference type="SAM" id="MobiDB-lite"/>
    </source>
</evidence>
<reference evidence="8" key="1">
    <citation type="submission" date="2022-11" db="EMBL/GenBank/DDBJ databases">
        <title>Centuries of genome instability and evolution in soft-shell clam transmissible cancer (bioRxiv).</title>
        <authorList>
            <person name="Hart S.F.M."/>
            <person name="Yonemitsu M.A."/>
            <person name="Giersch R.M."/>
            <person name="Beal B.F."/>
            <person name="Arriagada G."/>
            <person name="Davis B.W."/>
            <person name="Ostrander E.A."/>
            <person name="Goff S.P."/>
            <person name="Metzger M.J."/>
        </authorList>
    </citation>
    <scope>NUCLEOTIDE SEQUENCE</scope>
    <source>
        <strain evidence="8">MELC-2E11</strain>
        <tissue evidence="8">Siphon/mantle</tissue>
    </source>
</reference>
<feature type="compositionally biased region" description="Polar residues" evidence="6">
    <location>
        <begin position="172"/>
        <end position="191"/>
    </location>
</feature>
<evidence type="ECO:0000256" key="2">
    <source>
        <dbReference type="ARBA" id="ARBA00023015"/>
    </source>
</evidence>
<gene>
    <name evidence="8" type="ORF">MAR_002944</name>
</gene>
<evidence type="ECO:0000256" key="3">
    <source>
        <dbReference type="ARBA" id="ARBA00023125"/>
    </source>
</evidence>
<dbReference type="InterPro" id="IPR051098">
    <property type="entry name" value="NeuroDiff_E-box_TFs"/>
</dbReference>
<feature type="compositionally biased region" description="Basic and acidic residues" evidence="6">
    <location>
        <begin position="445"/>
        <end position="459"/>
    </location>
</feature>
<keyword evidence="5" id="KW-0539">Nucleus</keyword>
<feature type="region of interest" description="Disordered" evidence="6">
    <location>
        <begin position="48"/>
        <end position="72"/>
    </location>
</feature>
<dbReference type="CDD" id="cd18945">
    <property type="entry name" value="bHLH_E-protein_TCF4_E2-2"/>
    <property type="match status" value="1"/>
</dbReference>
<proteinExistence type="predicted"/>
<dbReference type="PANTHER" id="PTHR11793:SF13">
    <property type="entry name" value="PROTEIN DAUGHTERLESS"/>
    <property type="match status" value="1"/>
</dbReference>
<feature type="region of interest" description="Disordered" evidence="6">
    <location>
        <begin position="269"/>
        <end position="459"/>
    </location>
</feature>
<keyword evidence="4" id="KW-0804">Transcription</keyword>
<feature type="compositionally biased region" description="Basic and acidic residues" evidence="6">
    <location>
        <begin position="427"/>
        <end position="437"/>
    </location>
</feature>
<dbReference type="EMBL" id="CP111027">
    <property type="protein sequence ID" value="WAR29376.1"/>
    <property type="molecule type" value="Genomic_DNA"/>
</dbReference>
<evidence type="ECO:0000313" key="8">
    <source>
        <dbReference type="EMBL" id="WAR29376.1"/>
    </source>
</evidence>
<feature type="compositionally biased region" description="Basic and acidic residues" evidence="6">
    <location>
        <begin position="361"/>
        <end position="382"/>
    </location>
</feature>
<comment type="subcellular location">
    <subcellularLocation>
        <location evidence="1">Nucleus</location>
    </subcellularLocation>
</comment>
<feature type="domain" description="BHLH" evidence="7">
    <location>
        <begin position="449"/>
        <end position="502"/>
    </location>
</feature>